<dbReference type="PANTHER" id="PTHR42905">
    <property type="entry name" value="PHOSPHOENOLPYRUVATE CARBOXYLASE"/>
    <property type="match status" value="1"/>
</dbReference>
<dbReference type="Proteomes" id="UP000004371">
    <property type="component" value="Unassembled WGS sequence"/>
</dbReference>
<evidence type="ECO:0008006" key="4">
    <source>
        <dbReference type="Google" id="ProtNLM"/>
    </source>
</evidence>
<keyword evidence="3" id="KW-1185">Reference proteome</keyword>
<dbReference type="InterPro" id="IPR040442">
    <property type="entry name" value="Pyrv_kinase-like_dom_sf"/>
</dbReference>
<name>E8LP17_9VIBR</name>
<organism evidence="2 3">
    <name type="scientific">Vibrio brasiliensis LMG 20546</name>
    <dbReference type="NCBI Taxonomy" id="945543"/>
    <lineage>
        <taxon>Bacteria</taxon>
        <taxon>Pseudomonadati</taxon>
        <taxon>Pseudomonadota</taxon>
        <taxon>Gammaproteobacteria</taxon>
        <taxon>Vibrionales</taxon>
        <taxon>Vibrionaceae</taxon>
        <taxon>Vibrio</taxon>
        <taxon>Vibrio oreintalis group</taxon>
    </lineage>
</organism>
<evidence type="ECO:0000313" key="2">
    <source>
        <dbReference type="EMBL" id="EGA67479.1"/>
    </source>
</evidence>
<dbReference type="STRING" id="945543.VIBR0546_12612"/>
<gene>
    <name evidence="2" type="ORF">VIBR0546_12612</name>
</gene>
<dbReference type="GO" id="GO:0046872">
    <property type="term" value="F:metal ion binding"/>
    <property type="evidence" value="ECO:0007669"/>
    <property type="project" value="UniProtKB-KW"/>
</dbReference>
<dbReference type="CDD" id="cd00377">
    <property type="entry name" value="ICL_PEPM"/>
    <property type="match status" value="1"/>
</dbReference>
<dbReference type="GO" id="GO:0003824">
    <property type="term" value="F:catalytic activity"/>
    <property type="evidence" value="ECO:0007669"/>
    <property type="project" value="InterPro"/>
</dbReference>
<dbReference type="eggNOG" id="COG2513">
    <property type="taxonomic scope" value="Bacteria"/>
</dbReference>
<dbReference type="InterPro" id="IPR039556">
    <property type="entry name" value="ICL/PEPM"/>
</dbReference>
<proteinExistence type="predicted"/>
<comment type="caution">
    <text evidence="2">The sequence shown here is derived from an EMBL/GenBank/DDBJ whole genome shotgun (WGS) entry which is preliminary data.</text>
</comment>
<dbReference type="RefSeq" id="WP_006877579.1">
    <property type="nucleotide sequence ID" value="NZ_AEVS01000008.1"/>
</dbReference>
<dbReference type="AlphaFoldDB" id="E8LP17"/>
<dbReference type="InterPro" id="IPR015813">
    <property type="entry name" value="Pyrv/PenolPyrv_kinase-like_dom"/>
</dbReference>
<keyword evidence="1" id="KW-0479">Metal-binding</keyword>
<dbReference type="Pfam" id="PF13714">
    <property type="entry name" value="PEP_mutase"/>
    <property type="match status" value="1"/>
</dbReference>
<protein>
    <recommendedName>
        <fullName evidence="4">Carboxyvinyl-carboxyphosphonate phosphorylmutase</fullName>
    </recommendedName>
</protein>
<dbReference type="SUPFAM" id="SSF51621">
    <property type="entry name" value="Phosphoenolpyruvate/pyruvate domain"/>
    <property type="match status" value="1"/>
</dbReference>
<dbReference type="Gene3D" id="3.20.20.60">
    <property type="entry name" value="Phosphoenolpyruvate-binding domains"/>
    <property type="match status" value="1"/>
</dbReference>
<accession>E8LP17</accession>
<evidence type="ECO:0000313" key="3">
    <source>
        <dbReference type="Proteomes" id="UP000004371"/>
    </source>
</evidence>
<reference evidence="2 3" key="1">
    <citation type="journal article" date="2012" name="Int. J. Syst. Evol. Microbiol.">
        <title>Vibrio caribbeanicus sp. nov., isolated from the marine sponge Scleritoderma cyanea.</title>
        <authorList>
            <person name="Hoffmann M."/>
            <person name="Monday S.R."/>
            <person name="Allard M.W."/>
            <person name="Strain E.A."/>
            <person name="Whittaker P."/>
            <person name="Naum M."/>
            <person name="McCarthy P.J."/>
            <person name="Lopez J.V."/>
            <person name="Fischer M."/>
            <person name="Brown E.W."/>
        </authorList>
    </citation>
    <scope>NUCLEOTIDE SEQUENCE [LARGE SCALE GENOMIC DNA]</scope>
    <source>
        <strain evidence="2 3">LMG 20546</strain>
    </source>
</reference>
<dbReference type="PANTHER" id="PTHR42905:SF16">
    <property type="entry name" value="CARBOXYPHOSPHONOENOLPYRUVATE PHOSPHONOMUTASE-LIKE PROTEIN (AFU_ORTHOLOGUE AFUA_5G07230)"/>
    <property type="match status" value="1"/>
</dbReference>
<dbReference type="OrthoDB" id="9780430at2"/>
<evidence type="ECO:0000256" key="1">
    <source>
        <dbReference type="ARBA" id="ARBA00022723"/>
    </source>
</evidence>
<dbReference type="EMBL" id="AEVS01000008">
    <property type="protein sequence ID" value="EGA67479.1"/>
    <property type="molecule type" value="Genomic_DNA"/>
</dbReference>
<sequence length="252" mass="27190">MFKDLHRNEKPLIICNVWDVASALIAEQQGFSAIGTSSAAIASMLGQEDGEQIEFQQLLSIVDSICKASSLPLTVDIESGYGDTPQIIANNIIQLAELGVVGINIEDSVVVDGQRALCDAESFGRTLQSVTTQLNNAGVEVFINVRSDTYLLNVDNTLKASIERANIYQNSGADGLFLPCIQQPNDIKKVVNSTALPVNVMCVPDLPDFATLEKLGVKRISMGNYVHQAMLASLSSKLISIVKENSFSPLFV</sequence>